<name>A0A2R5GEV8_9STRA</name>
<dbReference type="SMART" id="SM00233">
    <property type="entry name" value="PH"/>
    <property type="match status" value="1"/>
</dbReference>
<dbReference type="Gene3D" id="3.30.530.20">
    <property type="match status" value="1"/>
</dbReference>
<dbReference type="InParanoid" id="A0A2R5GEV8"/>
<dbReference type="AlphaFoldDB" id="A0A2R5GEV8"/>
<organism evidence="3 4">
    <name type="scientific">Hondaea fermentalgiana</name>
    <dbReference type="NCBI Taxonomy" id="2315210"/>
    <lineage>
        <taxon>Eukaryota</taxon>
        <taxon>Sar</taxon>
        <taxon>Stramenopiles</taxon>
        <taxon>Bigyra</taxon>
        <taxon>Labyrinthulomycetes</taxon>
        <taxon>Thraustochytrida</taxon>
        <taxon>Thraustochytriidae</taxon>
        <taxon>Hondaea</taxon>
    </lineage>
</organism>
<dbReference type="PANTHER" id="PTHR12136:SF41">
    <property type="entry name" value="PLECKSTRIN HOMOLOGY (PH) AND LIPID-BINDING START DOMAINS-CONTAINING PROTEIN"/>
    <property type="match status" value="1"/>
</dbReference>
<dbReference type="InterPro" id="IPR045096">
    <property type="entry name" value="EDR2-like"/>
</dbReference>
<feature type="region of interest" description="Disordered" evidence="1">
    <location>
        <begin position="816"/>
        <end position="913"/>
    </location>
</feature>
<dbReference type="Proteomes" id="UP000241890">
    <property type="component" value="Unassembled WGS sequence"/>
</dbReference>
<evidence type="ECO:0000313" key="4">
    <source>
        <dbReference type="Proteomes" id="UP000241890"/>
    </source>
</evidence>
<evidence type="ECO:0000313" key="3">
    <source>
        <dbReference type="EMBL" id="GBG29447.1"/>
    </source>
</evidence>
<feature type="domain" description="PH" evidence="2">
    <location>
        <begin position="21"/>
        <end position="124"/>
    </location>
</feature>
<dbReference type="PROSITE" id="PS50003">
    <property type="entry name" value="PH_DOMAIN"/>
    <property type="match status" value="1"/>
</dbReference>
<dbReference type="Gene3D" id="2.30.29.30">
    <property type="entry name" value="Pleckstrin-homology domain (PH domain)/Phosphotyrosine-binding domain (PTB)"/>
    <property type="match status" value="1"/>
</dbReference>
<dbReference type="OrthoDB" id="9970435at2759"/>
<reference evidence="3 4" key="1">
    <citation type="submission" date="2017-12" db="EMBL/GenBank/DDBJ databases">
        <title>Sequencing, de novo assembly and annotation of complete genome of a new Thraustochytrid species, strain FCC1311.</title>
        <authorList>
            <person name="Sedici K."/>
            <person name="Godart F."/>
            <person name="Aiese Cigliano R."/>
            <person name="Sanseverino W."/>
            <person name="Barakat M."/>
            <person name="Ortet P."/>
            <person name="Marechal E."/>
            <person name="Cagnac O."/>
            <person name="Amato A."/>
        </authorList>
    </citation>
    <scope>NUCLEOTIDE SEQUENCE [LARGE SCALE GENOMIC DNA]</scope>
</reference>
<dbReference type="InterPro" id="IPR009769">
    <property type="entry name" value="EDR2_C"/>
</dbReference>
<dbReference type="InterPro" id="IPR023393">
    <property type="entry name" value="START-like_dom_sf"/>
</dbReference>
<dbReference type="SUPFAM" id="SSF50729">
    <property type="entry name" value="PH domain-like"/>
    <property type="match status" value="1"/>
</dbReference>
<feature type="region of interest" description="Disordered" evidence="1">
    <location>
        <begin position="482"/>
        <end position="528"/>
    </location>
</feature>
<dbReference type="SUPFAM" id="SSF55961">
    <property type="entry name" value="Bet v1-like"/>
    <property type="match status" value="1"/>
</dbReference>
<dbReference type="Pfam" id="PF07059">
    <property type="entry name" value="EDR2_C"/>
    <property type="match status" value="2"/>
</dbReference>
<feature type="compositionally biased region" description="Polar residues" evidence="1">
    <location>
        <begin position="845"/>
        <end position="854"/>
    </location>
</feature>
<gene>
    <name evidence="3" type="ORF">FCC1311_056682</name>
</gene>
<dbReference type="PANTHER" id="PTHR12136">
    <property type="entry name" value="ENHANCED DISEASE RESISTANCE-RELATED"/>
    <property type="match status" value="1"/>
</dbReference>
<feature type="compositionally biased region" description="Low complexity" evidence="1">
    <location>
        <begin position="506"/>
        <end position="528"/>
    </location>
</feature>
<comment type="caution">
    <text evidence="3">The sequence shown here is derived from an EMBL/GenBank/DDBJ whole genome shotgun (WGS) entry which is preliminary data.</text>
</comment>
<evidence type="ECO:0000259" key="2">
    <source>
        <dbReference type="PROSITE" id="PS50003"/>
    </source>
</evidence>
<feature type="region of interest" description="Disordered" evidence="1">
    <location>
        <begin position="159"/>
        <end position="178"/>
    </location>
</feature>
<evidence type="ECO:0000256" key="1">
    <source>
        <dbReference type="SAM" id="MobiDB-lite"/>
    </source>
</evidence>
<keyword evidence="4" id="KW-1185">Reference proteome</keyword>
<accession>A0A2R5GEV8</accession>
<dbReference type="EMBL" id="BEYU01000058">
    <property type="protein sequence ID" value="GBG29447.1"/>
    <property type="molecule type" value="Genomic_DNA"/>
</dbReference>
<sequence length="1173" mass="129826">MPGSGSAMADLEKDGQGEAHTGLYEGTLLKKPTRLSAYLSWSGWRMRYIVADDDQLQYFGRRGDLTPRGIAVFAHDCKVVNKGKLSDAGLYGFDIVSNGTTWSFASGNAKDVDYWVKVLGHKIRRAVLLRQGNSDLAWRSEWSRRSLLKKLKLQYSDDERPQAQTSFPSQVVPESSADGISSFSDEIDDSFEANAEYGRAPDYFYLARELRIGPDAVTEFEGWRLQLCTKGMRIFELNTEFAGNSATDVNAQIDDLVGAREVRSHAVVSGHPTQVFAMLMDISKSRRAWDPTFVSGTLDEIIDAHNDRLTLEYSCGRGAQCRRFGVSRYWCRESSGTYIISMRASPHAAVTVPDASLEYMFATITPGRAGTSKVVLGLRVALGGWLQFLRPLARSQAVAMVSCLGELKELGEAPPSLRDPVAHSHCIPFACELQDALDEAVLANATLLRDPVALIGVIRELAHTLKDLSDDEREIQRARRLLQQQSQEQQSQKGQAMGPEDKSLTSMEGSSKGQSSSSSSSLSASAVPSGAEANATSISGSINSNGEAETALNYEYGVPKNNFLIPMNISNSGESAWWDSGIEVGFWNVRGPKYLEDRVKVPNQTSAMELVQIQWAFFDQPKRNIARDPEELVQMQHEGRSDRPFMMVINFMVPTIGNYVMYMVKRRTVDYPRFNRMLEKFIAGDDEYRNSRFKIIPNVVSGSYIAKRGIGSTPAILGKKITTEYYQGDNWFEICVDVGSSKVAGSLMGLVKRYAASLVIDLAFLFESQDPDELPEVLMTGCRMHRPLMYPVDNLVEGYTKSAEAYQDALKFPAASSSATAEQSSDEKPADASPGPEENSKEHQGSSQQANGQDGNEGGSADQKAIKQNDKDGSGENDNENQGDEDDEQEGKKSKSEAEVGAENATKEDLNYEYSIPHDNNYLVPMDKSKTQETAVSDSGSLEGYHKVRGPTYLSDGVKVPAEVSAMELVACQWSFYHGAKKHISADKDELIQKQHVGRKDRPFLMVLNFAVPLGGGEGVNMVAYFAKRRGVKDAKFDRMLEKFISADDAYRNSRFKIIPSVPEGYFIARRAIGSKPAILGRKIQTDYYRGDNHFEVCVDVGSSTVAESLMGVVKSYATSMVLDLAFLFESTAEDELPERILGATRFHHPIMFPMDANEFRKTYVKEDEDGSK</sequence>
<dbReference type="InterPro" id="IPR011993">
    <property type="entry name" value="PH-like_dom_sf"/>
</dbReference>
<dbReference type="InterPro" id="IPR001849">
    <property type="entry name" value="PH_domain"/>
</dbReference>
<proteinExistence type="predicted"/>
<feature type="compositionally biased region" description="Acidic residues" evidence="1">
    <location>
        <begin position="875"/>
        <end position="889"/>
    </location>
</feature>
<feature type="compositionally biased region" description="Low complexity" evidence="1">
    <location>
        <begin position="482"/>
        <end position="492"/>
    </location>
</feature>
<feature type="compositionally biased region" description="Polar residues" evidence="1">
    <location>
        <begin position="162"/>
        <end position="173"/>
    </location>
</feature>
<protein>
    <submittedName>
        <fullName evidence="3">Protein ENHANCED DISEASE RESISTANCE 2-like</fullName>
    </submittedName>
</protein>
<feature type="compositionally biased region" description="Basic and acidic residues" evidence="1">
    <location>
        <begin position="864"/>
        <end position="874"/>
    </location>
</feature>